<protein>
    <submittedName>
        <fullName evidence="1">Uncharacterized protein</fullName>
    </submittedName>
</protein>
<sequence length="31" mass="3889">MVVEMEREIIKYRELLNDREPEKRLDNLRSI</sequence>
<gene>
    <name evidence="1" type="ORF">S01H4_04475</name>
</gene>
<comment type="caution">
    <text evidence="1">The sequence shown here is derived from an EMBL/GenBank/DDBJ whole genome shotgun (WGS) entry which is preliminary data.</text>
</comment>
<feature type="non-terminal residue" evidence="1">
    <location>
        <position position="31"/>
    </location>
</feature>
<dbReference type="AlphaFoldDB" id="X1AX88"/>
<reference evidence="1" key="1">
    <citation type="journal article" date="2014" name="Front. Microbiol.">
        <title>High frequency of phylogenetically diverse reductive dehalogenase-homologous genes in deep subseafloor sedimentary metagenomes.</title>
        <authorList>
            <person name="Kawai M."/>
            <person name="Futagami T."/>
            <person name="Toyoda A."/>
            <person name="Takaki Y."/>
            <person name="Nishi S."/>
            <person name="Hori S."/>
            <person name="Arai W."/>
            <person name="Tsubouchi T."/>
            <person name="Morono Y."/>
            <person name="Uchiyama I."/>
            <person name="Ito T."/>
            <person name="Fujiyama A."/>
            <person name="Inagaki F."/>
            <person name="Takami H."/>
        </authorList>
    </citation>
    <scope>NUCLEOTIDE SEQUENCE</scope>
    <source>
        <strain evidence="1">Expedition CK06-06</strain>
    </source>
</reference>
<organism evidence="1">
    <name type="scientific">marine sediment metagenome</name>
    <dbReference type="NCBI Taxonomy" id="412755"/>
    <lineage>
        <taxon>unclassified sequences</taxon>
        <taxon>metagenomes</taxon>
        <taxon>ecological metagenomes</taxon>
    </lineage>
</organism>
<dbReference type="EMBL" id="BART01001203">
    <property type="protein sequence ID" value="GAG64381.1"/>
    <property type="molecule type" value="Genomic_DNA"/>
</dbReference>
<proteinExistence type="predicted"/>
<name>X1AX88_9ZZZZ</name>
<evidence type="ECO:0000313" key="1">
    <source>
        <dbReference type="EMBL" id="GAG64381.1"/>
    </source>
</evidence>
<accession>X1AX88</accession>